<evidence type="ECO:0000256" key="2">
    <source>
        <dbReference type="SAM" id="Phobius"/>
    </source>
</evidence>
<feature type="transmembrane region" description="Helical" evidence="2">
    <location>
        <begin position="62"/>
        <end position="84"/>
    </location>
</feature>
<organism evidence="3 4">
    <name type="scientific">Colletotrichum chrysophilum</name>
    <dbReference type="NCBI Taxonomy" id="1836956"/>
    <lineage>
        <taxon>Eukaryota</taxon>
        <taxon>Fungi</taxon>
        <taxon>Dikarya</taxon>
        <taxon>Ascomycota</taxon>
        <taxon>Pezizomycotina</taxon>
        <taxon>Sordariomycetes</taxon>
        <taxon>Hypocreomycetidae</taxon>
        <taxon>Glomerellales</taxon>
        <taxon>Glomerellaceae</taxon>
        <taxon>Colletotrichum</taxon>
        <taxon>Colletotrichum gloeosporioides species complex</taxon>
    </lineage>
</organism>
<gene>
    <name evidence="3" type="ORF">CCHR01_17875</name>
</gene>
<keyword evidence="4" id="KW-1185">Reference proteome</keyword>
<proteinExistence type="predicted"/>
<sequence>MDKQGWTRAPPKTTTLVELAPLQMPGFTEWLTRKSSSLPWIFQSTNPNPIPTGQRTGYSAEFTAFAVATVATDWVGYGLILLVFSPVDTPKRIPHHYAPGRHRFPINHPSHVSTRRDG</sequence>
<evidence type="ECO:0000256" key="1">
    <source>
        <dbReference type="SAM" id="MobiDB-lite"/>
    </source>
</evidence>
<keyword evidence="2" id="KW-0812">Transmembrane</keyword>
<accession>A0AAD9A3G8</accession>
<feature type="region of interest" description="Disordered" evidence="1">
    <location>
        <begin position="95"/>
        <end position="118"/>
    </location>
</feature>
<comment type="caution">
    <text evidence="3">The sequence shown here is derived from an EMBL/GenBank/DDBJ whole genome shotgun (WGS) entry which is preliminary data.</text>
</comment>
<dbReference type="Proteomes" id="UP001243330">
    <property type="component" value="Unassembled WGS sequence"/>
</dbReference>
<evidence type="ECO:0000313" key="4">
    <source>
        <dbReference type="Proteomes" id="UP001243330"/>
    </source>
</evidence>
<feature type="compositionally biased region" description="Basic residues" evidence="1">
    <location>
        <begin position="95"/>
        <end position="105"/>
    </location>
</feature>
<keyword evidence="2" id="KW-0472">Membrane</keyword>
<dbReference type="AlphaFoldDB" id="A0AAD9A3G8"/>
<name>A0AAD9A3G8_9PEZI</name>
<keyword evidence="2" id="KW-1133">Transmembrane helix</keyword>
<protein>
    <submittedName>
        <fullName evidence="3">Uncharacterized protein</fullName>
    </submittedName>
</protein>
<evidence type="ECO:0000313" key="3">
    <source>
        <dbReference type="EMBL" id="KAK1839497.1"/>
    </source>
</evidence>
<dbReference type="EMBL" id="JAQOWY010000664">
    <property type="protein sequence ID" value="KAK1839497.1"/>
    <property type="molecule type" value="Genomic_DNA"/>
</dbReference>
<reference evidence="3" key="1">
    <citation type="submission" date="2023-01" db="EMBL/GenBank/DDBJ databases">
        <title>Colletotrichum chrysophilum M932 genome sequence.</title>
        <authorList>
            <person name="Baroncelli R."/>
        </authorList>
    </citation>
    <scope>NUCLEOTIDE SEQUENCE</scope>
    <source>
        <strain evidence="3">M932</strain>
    </source>
</reference>